<dbReference type="Gene3D" id="3.40.50.2000">
    <property type="entry name" value="Glycogen Phosphorylase B"/>
    <property type="match status" value="1"/>
</dbReference>
<accession>A0A5C0VKH2</accession>
<dbReference type="AlphaFoldDB" id="A0A5C0VKH2"/>
<sequence>MKNNDTEIIFITAHIRDNTTSAERYKSFAKAFISGYENVHIYEFDYPWKEKTWMGHETNNVDQLDSSISSNLHVIKPQLNPLQTLIFFLFRKNHLLIAKTLHILYQIYFRRDINHPGYKTIPQNLKQLKKGFIIVSGGPFGIFSYADYLAKRLNYQLILDYRDPWTYGYKVLGSFKLIYLLKLKLNRKLEYLYLSKAKFVSTVSETLKSYYPQEFQSKIHVISNGFNYSNEDLSLEIPENFNIVYAGTVYDDQLIDDTFFKAMQLFLNNCNTKKIKLQFFGSFYNEKLRKKLKEFDLDDFTEITPRLRRDELKTYFNNASVFLHLRYGDKSGIITSKQSDYLFFRKPILLPVSDEGDIEKSILNNQAGYVCSNVKENVDVLNKLYQKFLNQNPERILQSEDFLNKNSREYQANLLLKMMAC</sequence>
<keyword evidence="1" id="KW-0808">Transferase</keyword>
<evidence type="ECO:0000313" key="2">
    <source>
        <dbReference type="Proteomes" id="UP000323653"/>
    </source>
</evidence>
<keyword evidence="2" id="KW-1185">Reference proteome</keyword>
<proteinExistence type="predicted"/>
<dbReference type="SUPFAM" id="SSF53756">
    <property type="entry name" value="UDP-Glycosyltransferase/glycogen phosphorylase"/>
    <property type="match status" value="1"/>
</dbReference>
<evidence type="ECO:0000313" key="1">
    <source>
        <dbReference type="EMBL" id="QEK52193.1"/>
    </source>
</evidence>
<dbReference type="RefSeq" id="WP_149075013.1">
    <property type="nucleotide sequence ID" value="NZ_CP043329.1"/>
</dbReference>
<dbReference type="KEGG" id="pej:FYC62_11520"/>
<dbReference type="EMBL" id="CP043329">
    <property type="protein sequence ID" value="QEK52193.1"/>
    <property type="molecule type" value="Genomic_DNA"/>
</dbReference>
<gene>
    <name evidence="1" type="ORF">FYC62_11520</name>
</gene>
<organism evidence="1 2">
    <name type="scientific">Pedobacter aquae</name>
    <dbReference type="NCBI Taxonomy" id="2605747"/>
    <lineage>
        <taxon>Bacteria</taxon>
        <taxon>Pseudomonadati</taxon>
        <taxon>Bacteroidota</taxon>
        <taxon>Sphingobacteriia</taxon>
        <taxon>Sphingobacteriales</taxon>
        <taxon>Sphingobacteriaceae</taxon>
        <taxon>Pedobacter</taxon>
    </lineage>
</organism>
<dbReference type="GO" id="GO:0016740">
    <property type="term" value="F:transferase activity"/>
    <property type="evidence" value="ECO:0007669"/>
    <property type="project" value="UniProtKB-KW"/>
</dbReference>
<dbReference type="Proteomes" id="UP000323653">
    <property type="component" value="Chromosome"/>
</dbReference>
<reference evidence="1 2" key="1">
    <citation type="submission" date="2019-08" db="EMBL/GenBank/DDBJ databases">
        <title>Pedobacter sp. nov., isolated from Han river, South Korea.</title>
        <authorList>
            <person name="Lee D.-H."/>
            <person name="Kim Y.-S."/>
            <person name="Hwang E.-M."/>
            <person name="Le Tran T.C."/>
            <person name="Cha C.-J."/>
        </authorList>
    </citation>
    <scope>NUCLEOTIDE SEQUENCE [LARGE SCALE GENOMIC DNA]</scope>
    <source>
        <strain evidence="1 2">CJ43</strain>
    </source>
</reference>
<protein>
    <submittedName>
        <fullName evidence="1">Glycosyltransferase family 4 protein</fullName>
    </submittedName>
</protein>
<name>A0A5C0VKH2_9SPHI</name>